<dbReference type="InParanoid" id="A0A078B6L6"/>
<dbReference type="AlphaFoldDB" id="A0A078B6L6"/>
<name>A0A078B6L6_STYLE</name>
<reference evidence="1 2" key="1">
    <citation type="submission" date="2014-06" db="EMBL/GenBank/DDBJ databases">
        <authorList>
            <person name="Swart Estienne"/>
        </authorList>
    </citation>
    <scope>NUCLEOTIDE SEQUENCE [LARGE SCALE GENOMIC DNA]</scope>
    <source>
        <strain evidence="1 2">130c</strain>
    </source>
</reference>
<protein>
    <submittedName>
        <fullName evidence="1">Uncharacterized protein</fullName>
    </submittedName>
</protein>
<proteinExistence type="predicted"/>
<dbReference type="Proteomes" id="UP000039865">
    <property type="component" value="Unassembled WGS sequence"/>
</dbReference>
<evidence type="ECO:0000313" key="2">
    <source>
        <dbReference type="Proteomes" id="UP000039865"/>
    </source>
</evidence>
<sequence length="62" mass="7390">MEKLQKLDKEQFLSKLPKVLIRNQVKKDDSEAQSPIIPQVFDQLDHNPNLSRFRKMKQKVIE</sequence>
<organism evidence="1 2">
    <name type="scientific">Stylonychia lemnae</name>
    <name type="common">Ciliate</name>
    <dbReference type="NCBI Taxonomy" id="5949"/>
    <lineage>
        <taxon>Eukaryota</taxon>
        <taxon>Sar</taxon>
        <taxon>Alveolata</taxon>
        <taxon>Ciliophora</taxon>
        <taxon>Intramacronucleata</taxon>
        <taxon>Spirotrichea</taxon>
        <taxon>Stichotrichia</taxon>
        <taxon>Sporadotrichida</taxon>
        <taxon>Oxytrichidae</taxon>
        <taxon>Stylonychinae</taxon>
        <taxon>Stylonychia</taxon>
    </lineage>
</organism>
<gene>
    <name evidence="1" type="primary">Contig656.g726</name>
    <name evidence="1" type="ORF">STYLEM_19154</name>
</gene>
<evidence type="ECO:0000313" key="1">
    <source>
        <dbReference type="EMBL" id="CDW90014.1"/>
    </source>
</evidence>
<keyword evidence="2" id="KW-1185">Reference proteome</keyword>
<dbReference type="EMBL" id="CCKQ01018077">
    <property type="protein sequence ID" value="CDW90014.1"/>
    <property type="molecule type" value="Genomic_DNA"/>
</dbReference>
<accession>A0A078B6L6</accession>